<dbReference type="Proteomes" id="UP001359485">
    <property type="component" value="Unassembled WGS sequence"/>
</dbReference>
<dbReference type="InterPro" id="IPR029069">
    <property type="entry name" value="HotDog_dom_sf"/>
</dbReference>
<dbReference type="Gene3D" id="3.10.129.10">
    <property type="entry name" value="Hotdog Thioesterase"/>
    <property type="match status" value="1"/>
</dbReference>
<protein>
    <recommendedName>
        <fullName evidence="3">Thioesterase domain-containing protein</fullName>
    </recommendedName>
</protein>
<comment type="caution">
    <text evidence="4">The sequence shown here is derived from an EMBL/GenBank/DDBJ whole genome shotgun (WGS) entry which is preliminary data.</text>
</comment>
<dbReference type="CDD" id="cd03443">
    <property type="entry name" value="PaaI_thioesterase"/>
    <property type="match status" value="1"/>
</dbReference>
<keyword evidence="2" id="KW-0378">Hydrolase</keyword>
<evidence type="ECO:0000256" key="2">
    <source>
        <dbReference type="ARBA" id="ARBA00022801"/>
    </source>
</evidence>
<evidence type="ECO:0000313" key="6">
    <source>
        <dbReference type="Proteomes" id="UP001359485"/>
    </source>
</evidence>
<proteinExistence type="inferred from homology"/>
<dbReference type="GO" id="GO:0047617">
    <property type="term" value="F:fatty acyl-CoA hydrolase activity"/>
    <property type="evidence" value="ECO:0007669"/>
    <property type="project" value="InterPro"/>
</dbReference>
<dbReference type="InterPro" id="IPR039298">
    <property type="entry name" value="ACOT13"/>
</dbReference>
<evidence type="ECO:0000313" key="4">
    <source>
        <dbReference type="EMBL" id="KAK6625272.1"/>
    </source>
</evidence>
<evidence type="ECO:0000256" key="1">
    <source>
        <dbReference type="ARBA" id="ARBA00008324"/>
    </source>
</evidence>
<sequence length="145" mass="15080">MAGLIGEEALLMAQKVWQLMSKGKGYEKSLQQVVITAAGQGGCTAEFKVEEGMTNRGGSLHGGCTATLIDCISTIGLMTGKNQSPGVSINLSVSYLKGALEGETIVIDTKTVKSGKTLAFLEAVLKKKESGDIVATGTHIKFIGS</sequence>
<dbReference type="InterPro" id="IPR006683">
    <property type="entry name" value="Thioestr_dom"/>
</dbReference>
<accession>A0AAN8S4V1</accession>
<dbReference type="InterPro" id="IPR003736">
    <property type="entry name" value="PAAI_dom"/>
</dbReference>
<reference evidence="4 7" key="1">
    <citation type="submission" date="2023-10" db="EMBL/GenBank/DDBJ databases">
        <title>Genomes of two closely related lineages of the louse Polyplax serrata with different host specificities.</title>
        <authorList>
            <person name="Martinu J."/>
            <person name="Tarabai H."/>
            <person name="Stefka J."/>
            <person name="Hypsa V."/>
        </authorList>
    </citation>
    <scope>NUCLEOTIDE SEQUENCE [LARGE SCALE GENOMIC DNA]</scope>
    <source>
        <strain evidence="5">98ZLc_SE</strain>
        <strain evidence="4">HR10_N</strain>
    </source>
</reference>
<dbReference type="FunFam" id="3.10.129.10:FF:000033">
    <property type="entry name" value="acyl-coenzyme A thioesterase 13"/>
    <property type="match status" value="1"/>
</dbReference>
<name>A0AAN8S4V1_POLSC</name>
<feature type="domain" description="Thioesterase" evidence="3">
    <location>
        <begin position="57"/>
        <end position="131"/>
    </location>
</feature>
<dbReference type="AlphaFoldDB" id="A0AAN8S4V1"/>
<dbReference type="PANTHER" id="PTHR21660">
    <property type="entry name" value="THIOESTERASE SUPERFAMILY MEMBER-RELATED"/>
    <property type="match status" value="1"/>
</dbReference>
<dbReference type="EMBL" id="JAWJWF010000002">
    <property type="protein sequence ID" value="KAK6638179.1"/>
    <property type="molecule type" value="Genomic_DNA"/>
</dbReference>
<gene>
    <name evidence="4" type="ORF">RUM43_005566</name>
    <name evidence="5" type="ORF">RUM44_008607</name>
</gene>
<organism evidence="4 7">
    <name type="scientific">Polyplax serrata</name>
    <name type="common">Common mouse louse</name>
    <dbReference type="NCBI Taxonomy" id="468196"/>
    <lineage>
        <taxon>Eukaryota</taxon>
        <taxon>Metazoa</taxon>
        <taxon>Ecdysozoa</taxon>
        <taxon>Arthropoda</taxon>
        <taxon>Hexapoda</taxon>
        <taxon>Insecta</taxon>
        <taxon>Pterygota</taxon>
        <taxon>Neoptera</taxon>
        <taxon>Paraneoptera</taxon>
        <taxon>Psocodea</taxon>
        <taxon>Troctomorpha</taxon>
        <taxon>Phthiraptera</taxon>
        <taxon>Anoplura</taxon>
        <taxon>Polyplacidae</taxon>
        <taxon>Polyplax</taxon>
    </lineage>
</organism>
<comment type="similarity">
    <text evidence="1">Belongs to the thioesterase PaaI family.</text>
</comment>
<evidence type="ECO:0000313" key="5">
    <source>
        <dbReference type="EMBL" id="KAK6638179.1"/>
    </source>
</evidence>
<evidence type="ECO:0000313" key="7">
    <source>
        <dbReference type="Proteomes" id="UP001372834"/>
    </source>
</evidence>
<dbReference type="NCBIfam" id="TIGR00369">
    <property type="entry name" value="unchar_dom_1"/>
    <property type="match status" value="1"/>
</dbReference>
<dbReference type="EMBL" id="JAWJWE010000037">
    <property type="protein sequence ID" value="KAK6625272.1"/>
    <property type="molecule type" value="Genomic_DNA"/>
</dbReference>
<dbReference type="SUPFAM" id="SSF54637">
    <property type="entry name" value="Thioesterase/thiol ester dehydrase-isomerase"/>
    <property type="match status" value="1"/>
</dbReference>
<dbReference type="PANTHER" id="PTHR21660:SF1">
    <property type="entry name" value="ACYL-COENZYME A THIOESTERASE 13"/>
    <property type="match status" value="1"/>
</dbReference>
<evidence type="ECO:0000259" key="3">
    <source>
        <dbReference type="Pfam" id="PF03061"/>
    </source>
</evidence>
<keyword evidence="6" id="KW-1185">Reference proteome</keyword>
<dbReference type="Proteomes" id="UP001372834">
    <property type="component" value="Unassembled WGS sequence"/>
</dbReference>
<dbReference type="Pfam" id="PF03061">
    <property type="entry name" value="4HBT"/>
    <property type="match status" value="1"/>
</dbReference>